<evidence type="ECO:0000313" key="8">
    <source>
        <dbReference type="Proteomes" id="UP001157114"/>
    </source>
</evidence>
<dbReference type="PANTHER" id="PTHR43280">
    <property type="entry name" value="ARAC-FAMILY TRANSCRIPTIONAL REGULATOR"/>
    <property type="match status" value="1"/>
</dbReference>
<evidence type="ECO:0000256" key="3">
    <source>
        <dbReference type="ARBA" id="ARBA00023163"/>
    </source>
</evidence>
<evidence type="ECO:0000256" key="2">
    <source>
        <dbReference type="ARBA" id="ARBA00023125"/>
    </source>
</evidence>
<organism evidence="7 8">
    <name type="scientific">Paenibacillus glycanilyticus</name>
    <dbReference type="NCBI Taxonomy" id="126569"/>
    <lineage>
        <taxon>Bacteria</taxon>
        <taxon>Bacillati</taxon>
        <taxon>Bacillota</taxon>
        <taxon>Bacilli</taxon>
        <taxon>Bacillales</taxon>
        <taxon>Paenibacillaceae</taxon>
        <taxon>Paenibacillus</taxon>
    </lineage>
</organism>
<keyword evidence="3" id="KW-0804">Transcription</keyword>
<accession>A0ABQ6GMK7</accession>
<dbReference type="SMART" id="SM00342">
    <property type="entry name" value="HTH_ARAC"/>
    <property type="match status" value="1"/>
</dbReference>
<dbReference type="InterPro" id="IPR018062">
    <property type="entry name" value="HTH_AraC-typ_CS"/>
</dbReference>
<evidence type="ECO:0000259" key="6">
    <source>
        <dbReference type="PROSITE" id="PS50110"/>
    </source>
</evidence>
<keyword evidence="1" id="KW-0805">Transcription regulation</keyword>
<dbReference type="PROSITE" id="PS01124">
    <property type="entry name" value="HTH_ARAC_FAMILY_2"/>
    <property type="match status" value="1"/>
</dbReference>
<dbReference type="Pfam" id="PF00072">
    <property type="entry name" value="Response_reg"/>
    <property type="match status" value="1"/>
</dbReference>
<reference evidence="7 8" key="1">
    <citation type="submission" date="2023-03" db="EMBL/GenBank/DDBJ databases">
        <title>Draft genome sequence of the bacteria which degrade cell wall of Tricholomamatutake.</title>
        <authorList>
            <person name="Konishi Y."/>
            <person name="Fukuta Y."/>
            <person name="Shirasaka N."/>
        </authorList>
    </citation>
    <scope>NUCLEOTIDE SEQUENCE [LARGE SCALE GENOMIC DNA]</scope>
    <source>
        <strain evidence="8">mu1</strain>
    </source>
</reference>
<dbReference type="SUPFAM" id="SSF52172">
    <property type="entry name" value="CheY-like"/>
    <property type="match status" value="1"/>
</dbReference>
<evidence type="ECO:0000256" key="4">
    <source>
        <dbReference type="PROSITE-ProRule" id="PRU00169"/>
    </source>
</evidence>
<dbReference type="Pfam" id="PF12833">
    <property type="entry name" value="HTH_18"/>
    <property type="match status" value="1"/>
</dbReference>
<dbReference type="RefSeq" id="WP_284242328.1">
    <property type="nucleotide sequence ID" value="NZ_BSSQ01000035.1"/>
</dbReference>
<dbReference type="SMART" id="SM00448">
    <property type="entry name" value="REC"/>
    <property type="match status" value="1"/>
</dbReference>
<evidence type="ECO:0008006" key="9">
    <source>
        <dbReference type="Google" id="ProtNLM"/>
    </source>
</evidence>
<proteinExistence type="predicted"/>
<evidence type="ECO:0000256" key="1">
    <source>
        <dbReference type="ARBA" id="ARBA00023015"/>
    </source>
</evidence>
<dbReference type="Gene3D" id="3.40.50.2300">
    <property type="match status" value="1"/>
</dbReference>
<keyword evidence="2" id="KW-0238">DNA-binding</keyword>
<dbReference type="InterPro" id="IPR018060">
    <property type="entry name" value="HTH_AraC"/>
</dbReference>
<dbReference type="EMBL" id="BSSQ01000035">
    <property type="protein sequence ID" value="GLX71513.1"/>
    <property type="molecule type" value="Genomic_DNA"/>
</dbReference>
<keyword evidence="4" id="KW-0597">Phosphoprotein</keyword>
<dbReference type="InterPro" id="IPR011006">
    <property type="entry name" value="CheY-like_superfamily"/>
</dbReference>
<dbReference type="SUPFAM" id="SSF46689">
    <property type="entry name" value="Homeodomain-like"/>
    <property type="match status" value="2"/>
</dbReference>
<evidence type="ECO:0000259" key="5">
    <source>
        <dbReference type="PROSITE" id="PS01124"/>
    </source>
</evidence>
<dbReference type="PROSITE" id="PS50110">
    <property type="entry name" value="RESPONSE_REGULATORY"/>
    <property type="match status" value="1"/>
</dbReference>
<protein>
    <recommendedName>
        <fullName evidence="9">DNA-binding response regulator</fullName>
    </recommendedName>
</protein>
<dbReference type="PROSITE" id="PS00041">
    <property type="entry name" value="HTH_ARAC_FAMILY_1"/>
    <property type="match status" value="1"/>
</dbReference>
<feature type="modified residue" description="4-aspartylphosphate" evidence="4">
    <location>
        <position position="54"/>
    </location>
</feature>
<evidence type="ECO:0000313" key="7">
    <source>
        <dbReference type="EMBL" id="GLX71513.1"/>
    </source>
</evidence>
<feature type="domain" description="Response regulatory" evidence="6">
    <location>
        <begin position="2"/>
        <end position="119"/>
    </location>
</feature>
<dbReference type="InterPro" id="IPR001789">
    <property type="entry name" value="Sig_transdc_resp-reg_receiver"/>
</dbReference>
<gene>
    <name evidence="7" type="ORF">MU1_58630</name>
</gene>
<keyword evidence="8" id="KW-1185">Reference proteome</keyword>
<sequence>MKTLIVDDEHFVRKGLILTVPWKEYGFDIVGEAENGQKALEQLAAQPIEVLITDLTMPKMSGFELMKEVQQQYPHIWIVVLTCHQDFGYVVDAMHAGAIDYLVKTQIEEGKMEEALARIEKRISDGTRHRQQAVVQKSSCPELIVVPARANAKLDMVPWPASPTIMPIEQGCFRIADYGIYDVKPLHKFWEEEQLYESWIPVVCETAPEKEFMSTKDWVAQVKESVFYRFRRDLPSPVRFIPAVSRPTKGMEPLEKIDRMFHSMHWIFDMGLYQTWIQLVEEAEPNSSYISDVVGKFLKALSVIQGSPTELVDNRSMLKQWDWHELLQSLTELRLFLQQRNFPEETAIGIYKAILLIHDELSENLNQENVAQRVALSRSYFGQCFRPIVGMSFHELLTEMRIRKAEELLVTSNEYIYSVAEQSGFQDEKYFSKVFKQHRNLLPKEYREKYRK</sequence>
<dbReference type="CDD" id="cd17536">
    <property type="entry name" value="REC_YesN-like"/>
    <property type="match status" value="1"/>
</dbReference>
<feature type="domain" description="HTH araC/xylS-type" evidence="5">
    <location>
        <begin position="351"/>
        <end position="449"/>
    </location>
</feature>
<comment type="caution">
    <text evidence="7">The sequence shown here is derived from an EMBL/GenBank/DDBJ whole genome shotgun (WGS) entry which is preliminary data.</text>
</comment>
<dbReference type="Proteomes" id="UP001157114">
    <property type="component" value="Unassembled WGS sequence"/>
</dbReference>
<dbReference type="PANTHER" id="PTHR43280:SF2">
    <property type="entry name" value="HTH-TYPE TRANSCRIPTIONAL REGULATOR EXSA"/>
    <property type="match status" value="1"/>
</dbReference>
<dbReference type="Gene3D" id="1.10.10.60">
    <property type="entry name" value="Homeodomain-like"/>
    <property type="match status" value="2"/>
</dbReference>
<name>A0ABQ6GMK7_9BACL</name>
<dbReference type="InterPro" id="IPR009057">
    <property type="entry name" value="Homeodomain-like_sf"/>
</dbReference>